<gene>
    <name evidence="2" type="ORF">COCON_G00113730</name>
</gene>
<protein>
    <submittedName>
        <fullName evidence="2">Uncharacterized protein</fullName>
    </submittedName>
</protein>
<dbReference type="AlphaFoldDB" id="A0A9Q1HXX9"/>
<evidence type="ECO:0000256" key="1">
    <source>
        <dbReference type="SAM" id="MobiDB-lite"/>
    </source>
</evidence>
<proteinExistence type="predicted"/>
<feature type="non-terminal residue" evidence="2">
    <location>
        <position position="1"/>
    </location>
</feature>
<comment type="caution">
    <text evidence="2">The sequence shown here is derived from an EMBL/GenBank/DDBJ whole genome shotgun (WGS) entry which is preliminary data.</text>
</comment>
<evidence type="ECO:0000313" key="3">
    <source>
        <dbReference type="Proteomes" id="UP001152803"/>
    </source>
</evidence>
<feature type="compositionally biased region" description="Basic and acidic residues" evidence="1">
    <location>
        <begin position="1"/>
        <end position="44"/>
    </location>
</feature>
<accession>A0A9Q1HXX9</accession>
<feature type="region of interest" description="Disordered" evidence="1">
    <location>
        <begin position="1"/>
        <end position="46"/>
    </location>
</feature>
<evidence type="ECO:0000313" key="2">
    <source>
        <dbReference type="EMBL" id="KAJ8268766.1"/>
    </source>
</evidence>
<dbReference type="EMBL" id="JAFJMO010000008">
    <property type="protein sequence ID" value="KAJ8268766.1"/>
    <property type="molecule type" value="Genomic_DNA"/>
</dbReference>
<dbReference type="Proteomes" id="UP001152803">
    <property type="component" value="Unassembled WGS sequence"/>
</dbReference>
<sequence length="86" mass="9239">DEQHVGTGDEQHVGTGDEQHVGTGDEQHIGTGDEQHVGTGDEQHVGTGSRLKLLTRDSQTVWVCIGMATAVWTQPELSTTLFPCDL</sequence>
<reference evidence="2" key="1">
    <citation type="journal article" date="2023" name="Science">
        <title>Genome structures resolve the early diversification of teleost fishes.</title>
        <authorList>
            <person name="Parey E."/>
            <person name="Louis A."/>
            <person name="Montfort J."/>
            <person name="Bouchez O."/>
            <person name="Roques C."/>
            <person name="Iampietro C."/>
            <person name="Lluch J."/>
            <person name="Castinel A."/>
            <person name="Donnadieu C."/>
            <person name="Desvignes T."/>
            <person name="Floi Bucao C."/>
            <person name="Jouanno E."/>
            <person name="Wen M."/>
            <person name="Mejri S."/>
            <person name="Dirks R."/>
            <person name="Jansen H."/>
            <person name="Henkel C."/>
            <person name="Chen W.J."/>
            <person name="Zahm M."/>
            <person name="Cabau C."/>
            <person name="Klopp C."/>
            <person name="Thompson A.W."/>
            <person name="Robinson-Rechavi M."/>
            <person name="Braasch I."/>
            <person name="Lecointre G."/>
            <person name="Bobe J."/>
            <person name="Postlethwait J.H."/>
            <person name="Berthelot C."/>
            <person name="Roest Crollius H."/>
            <person name="Guiguen Y."/>
        </authorList>
    </citation>
    <scope>NUCLEOTIDE SEQUENCE</scope>
    <source>
        <strain evidence="2">Concon-B</strain>
    </source>
</reference>
<organism evidence="2 3">
    <name type="scientific">Conger conger</name>
    <name type="common">Conger eel</name>
    <name type="synonym">Muraena conger</name>
    <dbReference type="NCBI Taxonomy" id="82655"/>
    <lineage>
        <taxon>Eukaryota</taxon>
        <taxon>Metazoa</taxon>
        <taxon>Chordata</taxon>
        <taxon>Craniata</taxon>
        <taxon>Vertebrata</taxon>
        <taxon>Euteleostomi</taxon>
        <taxon>Actinopterygii</taxon>
        <taxon>Neopterygii</taxon>
        <taxon>Teleostei</taxon>
        <taxon>Anguilliformes</taxon>
        <taxon>Congridae</taxon>
        <taxon>Conger</taxon>
    </lineage>
</organism>
<name>A0A9Q1HXX9_CONCO</name>
<keyword evidence="3" id="KW-1185">Reference proteome</keyword>